<feature type="non-terminal residue" evidence="1">
    <location>
        <position position="44"/>
    </location>
</feature>
<dbReference type="Proteomes" id="UP000789901">
    <property type="component" value="Unassembled WGS sequence"/>
</dbReference>
<keyword evidence="2" id="KW-1185">Reference proteome</keyword>
<evidence type="ECO:0000313" key="2">
    <source>
        <dbReference type="Proteomes" id="UP000789901"/>
    </source>
</evidence>
<name>A0ABN7X458_GIGMA</name>
<protein>
    <submittedName>
        <fullName evidence="1">36169_t:CDS:1</fullName>
    </submittedName>
</protein>
<evidence type="ECO:0000313" key="1">
    <source>
        <dbReference type="EMBL" id="CAG8847681.1"/>
    </source>
</evidence>
<accession>A0ABN7X458</accession>
<reference evidence="1 2" key="1">
    <citation type="submission" date="2021-06" db="EMBL/GenBank/DDBJ databases">
        <authorList>
            <person name="Kallberg Y."/>
            <person name="Tangrot J."/>
            <person name="Rosling A."/>
        </authorList>
    </citation>
    <scope>NUCLEOTIDE SEQUENCE [LARGE SCALE GENOMIC DNA]</scope>
    <source>
        <strain evidence="1 2">120-4 pot B 10/14</strain>
    </source>
</reference>
<dbReference type="EMBL" id="CAJVQB010088767">
    <property type="protein sequence ID" value="CAG8847681.1"/>
    <property type="molecule type" value="Genomic_DNA"/>
</dbReference>
<organism evidence="1 2">
    <name type="scientific">Gigaspora margarita</name>
    <dbReference type="NCBI Taxonomy" id="4874"/>
    <lineage>
        <taxon>Eukaryota</taxon>
        <taxon>Fungi</taxon>
        <taxon>Fungi incertae sedis</taxon>
        <taxon>Mucoromycota</taxon>
        <taxon>Glomeromycotina</taxon>
        <taxon>Glomeromycetes</taxon>
        <taxon>Diversisporales</taxon>
        <taxon>Gigasporaceae</taxon>
        <taxon>Gigaspora</taxon>
    </lineage>
</organism>
<proteinExistence type="predicted"/>
<gene>
    <name evidence="1" type="ORF">GMARGA_LOCUS38799</name>
</gene>
<sequence>ELTELNIQNSSMYAGLTRNIRVTDPLDNHNKVWRGNLACNIIEK</sequence>
<comment type="caution">
    <text evidence="1">The sequence shown here is derived from an EMBL/GenBank/DDBJ whole genome shotgun (WGS) entry which is preliminary data.</text>
</comment>
<feature type="non-terminal residue" evidence="1">
    <location>
        <position position="1"/>
    </location>
</feature>